<gene>
    <name evidence="4" type="primary">dacB</name>
    <name evidence="4" type="ORF">Daura_02690</name>
</gene>
<name>A0A9Q9MNG1_9ACTN</name>
<evidence type="ECO:0000313" key="4">
    <source>
        <dbReference type="EMBL" id="UWZ59306.1"/>
    </source>
</evidence>
<comment type="similarity">
    <text evidence="1">Belongs to the peptidase S13 family.</text>
</comment>
<protein>
    <submittedName>
        <fullName evidence="4">D-alanyl-D-alanine carboxypeptidase/D-alanyl-D-alanine-endopeptidase</fullName>
        <ecNumber evidence="4">3.4.16.4</ecNumber>
    </submittedName>
</protein>
<dbReference type="PANTHER" id="PTHR30023:SF0">
    <property type="entry name" value="PENICILLIN-SENSITIVE CARBOXYPEPTIDASE A"/>
    <property type="match status" value="1"/>
</dbReference>
<dbReference type="GO" id="GO:0000270">
    <property type="term" value="P:peptidoglycan metabolic process"/>
    <property type="evidence" value="ECO:0007669"/>
    <property type="project" value="TreeGrafter"/>
</dbReference>
<dbReference type="InterPro" id="IPR000667">
    <property type="entry name" value="Peptidase_S13"/>
</dbReference>
<dbReference type="GO" id="GO:0009002">
    <property type="term" value="F:serine-type D-Ala-D-Ala carboxypeptidase activity"/>
    <property type="evidence" value="ECO:0007669"/>
    <property type="project" value="UniProtKB-EC"/>
</dbReference>
<evidence type="ECO:0000256" key="2">
    <source>
        <dbReference type="ARBA" id="ARBA00022801"/>
    </source>
</evidence>
<feature type="transmembrane region" description="Helical" evidence="3">
    <location>
        <begin position="34"/>
        <end position="56"/>
    </location>
</feature>
<keyword evidence="4" id="KW-0121">Carboxypeptidase</keyword>
<dbReference type="AlphaFoldDB" id="A0A9Q9MNG1"/>
<evidence type="ECO:0000313" key="5">
    <source>
        <dbReference type="Proteomes" id="UP001058003"/>
    </source>
</evidence>
<dbReference type="SUPFAM" id="SSF56601">
    <property type="entry name" value="beta-lactamase/transpeptidase-like"/>
    <property type="match status" value="1"/>
</dbReference>
<dbReference type="PANTHER" id="PTHR30023">
    <property type="entry name" value="D-ALANYL-D-ALANINE CARBOXYPEPTIDASE"/>
    <property type="match status" value="1"/>
</dbReference>
<keyword evidence="3" id="KW-0812">Transmembrane</keyword>
<organism evidence="4 5">
    <name type="scientific">Dactylosporangium aurantiacum</name>
    <dbReference type="NCBI Taxonomy" id="35754"/>
    <lineage>
        <taxon>Bacteria</taxon>
        <taxon>Bacillati</taxon>
        <taxon>Actinomycetota</taxon>
        <taxon>Actinomycetes</taxon>
        <taxon>Micromonosporales</taxon>
        <taxon>Micromonosporaceae</taxon>
        <taxon>Dactylosporangium</taxon>
    </lineage>
</organism>
<keyword evidence="4" id="KW-0645">Protease</keyword>
<dbReference type="NCBIfam" id="TIGR00666">
    <property type="entry name" value="PBP4"/>
    <property type="match status" value="1"/>
</dbReference>
<dbReference type="EMBL" id="CP073767">
    <property type="protein sequence ID" value="UWZ59306.1"/>
    <property type="molecule type" value="Genomic_DNA"/>
</dbReference>
<proteinExistence type="inferred from homology"/>
<dbReference type="InterPro" id="IPR012338">
    <property type="entry name" value="Beta-lactam/transpept-like"/>
</dbReference>
<dbReference type="Proteomes" id="UP001058003">
    <property type="component" value="Chromosome"/>
</dbReference>
<dbReference type="PRINTS" id="PR00922">
    <property type="entry name" value="DADACBPTASE3"/>
</dbReference>
<keyword evidence="2 4" id="KW-0378">Hydrolase</keyword>
<dbReference type="KEGG" id="daur:Daura_02690"/>
<reference evidence="4" key="1">
    <citation type="submission" date="2021-04" db="EMBL/GenBank/DDBJ databases">
        <title>Dactylosporangium aurantiacum NRRL B-8018 full assembly.</title>
        <authorList>
            <person name="Hartkoorn R.C."/>
            <person name="Beaudoing E."/>
            <person name="Hot D."/>
        </authorList>
    </citation>
    <scope>NUCLEOTIDE SEQUENCE</scope>
    <source>
        <strain evidence="4">NRRL B-8018</strain>
    </source>
</reference>
<evidence type="ECO:0000256" key="1">
    <source>
        <dbReference type="ARBA" id="ARBA00006096"/>
    </source>
</evidence>
<keyword evidence="3" id="KW-1133">Transmembrane helix</keyword>
<keyword evidence="5" id="KW-1185">Reference proteome</keyword>
<keyword evidence="3" id="KW-0472">Membrane</keyword>
<dbReference type="Gene3D" id="3.40.710.10">
    <property type="entry name" value="DD-peptidase/beta-lactamase superfamily"/>
    <property type="match status" value="2"/>
</dbReference>
<accession>A0A9Q9MNG1</accession>
<sequence length="490" mass="49379">MTPHPRTAAPTISLPDSTTVKYGEGRLARERPQVGTVAAAVALVVALVAALASVYAGPETIRLLGLVDPGERTKWTAGVAPELPPAVLTAMDGQAPLPSPDGVKAALAPLLAAPALGPHITASVVDVATGQVLYSSEPDAAMTPASTTKVVTGVAALAARGPAYRIPTRVVAGAQPGEVVLIGGGDPTLAVFQTPYYPGAARLDDLAAQVKKALGDTTPTKVVYDGSLFVGSGIGPGWDADATTEGSGAVITPIMTEGGRPNSGKYAKRHPQPDIQAAQAFAKLLGLPPAAVVTGTAPAGAQELGKVESAPMVRLVEFMLLESDNVLADILARQVALAKGQPASFEGGAAAMRTVLEGLNVPVTAYGLVDGSGFSRNDRLSPALLTTLLAMAARSDRADLHGIFSGLPVAGYSGTLAGRFTKPQEGAGAAGLVRAKTGTLTGVNSLTGIVVDADGRTLAFAFMADQTTDGPKAVVALDRVAAALAACGCR</sequence>
<dbReference type="OrthoDB" id="56883at2"/>
<dbReference type="EC" id="3.4.16.4" evidence="4"/>
<dbReference type="Gene3D" id="3.50.80.20">
    <property type="entry name" value="D-Ala-D-Ala carboxypeptidase C, peptidase S13"/>
    <property type="match status" value="1"/>
</dbReference>
<evidence type="ECO:0000256" key="3">
    <source>
        <dbReference type="SAM" id="Phobius"/>
    </source>
</evidence>
<dbReference type="Pfam" id="PF02113">
    <property type="entry name" value="Peptidase_S13"/>
    <property type="match status" value="2"/>
</dbReference>
<dbReference type="GO" id="GO:0006508">
    <property type="term" value="P:proteolysis"/>
    <property type="evidence" value="ECO:0007669"/>
    <property type="project" value="InterPro"/>
</dbReference>